<dbReference type="PANTHER" id="PTHR22916">
    <property type="entry name" value="GLYCOSYLTRANSFERASE"/>
    <property type="match status" value="1"/>
</dbReference>
<evidence type="ECO:0000256" key="1">
    <source>
        <dbReference type="ARBA" id="ARBA00022676"/>
    </source>
</evidence>
<dbReference type="PANTHER" id="PTHR22916:SF51">
    <property type="entry name" value="GLYCOSYLTRANSFERASE EPSH-RELATED"/>
    <property type="match status" value="1"/>
</dbReference>
<keyword evidence="2" id="KW-0808">Transferase</keyword>
<proteinExistence type="predicted"/>
<dbReference type="RefSeq" id="WP_331192326.1">
    <property type="nucleotide sequence ID" value="NZ_JAQSEO010000018.1"/>
</dbReference>
<evidence type="ECO:0000313" key="4">
    <source>
        <dbReference type="EMBL" id="MEE6701597.1"/>
    </source>
</evidence>
<accession>A0ABU7SU80</accession>
<feature type="domain" description="Glycosyltransferase 2-like" evidence="3">
    <location>
        <begin position="6"/>
        <end position="133"/>
    </location>
</feature>
<comment type="caution">
    <text evidence="4">The sequence shown here is derived from an EMBL/GenBank/DDBJ whole genome shotgun (WGS) entry which is preliminary data.</text>
</comment>
<name>A0ABU7SU80_9LACO</name>
<dbReference type="CDD" id="cd00761">
    <property type="entry name" value="Glyco_tranf_GTA_type"/>
    <property type="match status" value="1"/>
</dbReference>
<dbReference type="Pfam" id="PF00535">
    <property type="entry name" value="Glycos_transf_2"/>
    <property type="match status" value="1"/>
</dbReference>
<evidence type="ECO:0000313" key="5">
    <source>
        <dbReference type="Proteomes" id="UP001335665"/>
    </source>
</evidence>
<evidence type="ECO:0000256" key="2">
    <source>
        <dbReference type="ARBA" id="ARBA00022679"/>
    </source>
</evidence>
<organism evidence="4 5">
    <name type="scientific">Limosilactobacillus pontis</name>
    <dbReference type="NCBI Taxonomy" id="35787"/>
    <lineage>
        <taxon>Bacteria</taxon>
        <taxon>Bacillati</taxon>
        <taxon>Bacillota</taxon>
        <taxon>Bacilli</taxon>
        <taxon>Lactobacillales</taxon>
        <taxon>Lactobacillaceae</taxon>
        <taxon>Limosilactobacillus</taxon>
    </lineage>
</organism>
<gene>
    <name evidence="4" type="ORF">PS396_07275</name>
</gene>
<sequence length="351" mass="40675">MKTIVSIIIPIYNMSQYLDECVRSVLSQTYKNYELLLIDDGSTDDSGKLCDYYADKYSNVRTIHKKNGGLVSAWKRGVGASNEKASYILFIDPDDFISANYLDELLHSDKNNSDIIISKICKYYPSGKIDKFNFVIESGYYDRKKISTEIFPHMINNGKVLDRGISITRWGKLIKKSLVVKNMTLVDNGITFGEDFNLMIPILLNAKSIYIHEVNNATYYYRIRNDSMLRGYDNNMFTSIKKVYGSLLPLIDHIGNKSLNKQISIDYIGAMILCYKNNLYSQQGRKNAIDFINLLHEDTTLNKYINKYAPIKFDFIDRFILFSITNESYSFRLLSYSLLRKLSILKRKRQE</sequence>
<dbReference type="Gene3D" id="3.90.550.10">
    <property type="entry name" value="Spore Coat Polysaccharide Biosynthesis Protein SpsA, Chain A"/>
    <property type="match status" value="1"/>
</dbReference>
<dbReference type="SUPFAM" id="SSF53448">
    <property type="entry name" value="Nucleotide-diphospho-sugar transferases"/>
    <property type="match status" value="1"/>
</dbReference>
<dbReference type="InterPro" id="IPR029044">
    <property type="entry name" value="Nucleotide-diphossugar_trans"/>
</dbReference>
<dbReference type="InterPro" id="IPR001173">
    <property type="entry name" value="Glyco_trans_2-like"/>
</dbReference>
<protein>
    <submittedName>
        <fullName evidence="4">Glycosyltransferase family A protein</fullName>
    </submittedName>
</protein>
<dbReference type="Proteomes" id="UP001335665">
    <property type="component" value="Unassembled WGS sequence"/>
</dbReference>
<keyword evidence="1" id="KW-0328">Glycosyltransferase</keyword>
<keyword evidence="5" id="KW-1185">Reference proteome</keyword>
<evidence type="ECO:0000259" key="3">
    <source>
        <dbReference type="Pfam" id="PF00535"/>
    </source>
</evidence>
<dbReference type="EMBL" id="JAQSFA010000018">
    <property type="protein sequence ID" value="MEE6701597.1"/>
    <property type="molecule type" value="Genomic_DNA"/>
</dbReference>
<reference evidence="4 5" key="1">
    <citation type="submission" date="2023-02" db="EMBL/GenBank/DDBJ databases">
        <title>The predominant lactic acid bacteria and yeasts involved in the spontaneous fermentation of millet during the production of the traditional porridge Hausa koko in Ghana.</title>
        <authorList>
            <person name="Atter A."/>
            <person name="Diaz M."/>
        </authorList>
    </citation>
    <scope>NUCLEOTIDE SEQUENCE [LARGE SCALE GENOMIC DNA]</scope>
    <source>
        <strain evidence="4 5">FI11552</strain>
    </source>
</reference>